<sequence>MSTPDHQMKAKTESAALPTKDASGKLVDVVERDLGDERGNTEQVDKVITPSSTRAKEQDAENLRKKNAEVEEKLAEK</sequence>
<dbReference type="RefSeq" id="WP_195758828.1">
    <property type="nucleotide sequence ID" value="NZ_JPQU01000100.1"/>
</dbReference>
<dbReference type="AlphaFoldDB" id="A0A085V561"/>
<gene>
    <name evidence="2" type="ORF">IV01_24945</name>
</gene>
<name>A0A085V561_PSESX</name>
<evidence type="ECO:0000313" key="2">
    <source>
        <dbReference type="EMBL" id="KFE50574.1"/>
    </source>
</evidence>
<reference evidence="2 3" key="1">
    <citation type="submission" date="2014-07" db="EMBL/GenBank/DDBJ databases">
        <title>Draft Genome Sequences of Environmental Pseudomonas syringae strains.</title>
        <authorList>
            <person name="Baltrus D.A."/>
            <person name="Berge O."/>
            <person name="Morris C."/>
        </authorList>
    </citation>
    <scope>NUCLEOTIDE SEQUENCE [LARGE SCALE GENOMIC DNA]</scope>
    <source>
        <strain evidence="2 3">GAW0119</strain>
    </source>
</reference>
<evidence type="ECO:0000313" key="3">
    <source>
        <dbReference type="Proteomes" id="UP000028631"/>
    </source>
</evidence>
<dbReference type="EMBL" id="JPQU01000100">
    <property type="protein sequence ID" value="KFE50574.1"/>
    <property type="molecule type" value="Genomic_DNA"/>
</dbReference>
<feature type="region of interest" description="Disordered" evidence="1">
    <location>
        <begin position="1"/>
        <end position="77"/>
    </location>
</feature>
<feature type="compositionally biased region" description="Basic and acidic residues" evidence="1">
    <location>
        <begin position="54"/>
        <end position="77"/>
    </location>
</feature>
<protein>
    <submittedName>
        <fullName evidence="2">Uncharacterized protein</fullName>
    </submittedName>
</protein>
<proteinExistence type="predicted"/>
<evidence type="ECO:0000256" key="1">
    <source>
        <dbReference type="SAM" id="MobiDB-lite"/>
    </source>
</evidence>
<keyword evidence="3" id="KW-1185">Reference proteome</keyword>
<dbReference type="PATRIC" id="fig|317.175.peg.5196"/>
<organism evidence="2 3">
    <name type="scientific">Pseudomonas syringae</name>
    <dbReference type="NCBI Taxonomy" id="317"/>
    <lineage>
        <taxon>Bacteria</taxon>
        <taxon>Pseudomonadati</taxon>
        <taxon>Pseudomonadota</taxon>
        <taxon>Gammaproteobacteria</taxon>
        <taxon>Pseudomonadales</taxon>
        <taxon>Pseudomonadaceae</taxon>
        <taxon>Pseudomonas</taxon>
    </lineage>
</organism>
<feature type="compositionally biased region" description="Basic and acidic residues" evidence="1">
    <location>
        <begin position="1"/>
        <end position="12"/>
    </location>
</feature>
<accession>A0A085V561</accession>
<feature type="compositionally biased region" description="Basic and acidic residues" evidence="1">
    <location>
        <begin position="28"/>
        <end position="45"/>
    </location>
</feature>
<comment type="caution">
    <text evidence="2">The sequence shown here is derived from an EMBL/GenBank/DDBJ whole genome shotgun (WGS) entry which is preliminary data.</text>
</comment>
<dbReference type="Proteomes" id="UP000028631">
    <property type="component" value="Unassembled WGS sequence"/>
</dbReference>